<evidence type="ECO:0000313" key="2">
    <source>
        <dbReference type="Proteomes" id="UP000326179"/>
    </source>
</evidence>
<dbReference type="KEGG" id="sfy:GFH48_12780"/>
<dbReference type="Proteomes" id="UP000326179">
    <property type="component" value="Chromosome"/>
</dbReference>
<proteinExistence type="predicted"/>
<dbReference type="RefSeq" id="WP_153288356.1">
    <property type="nucleotide sequence ID" value="NZ_CP045643.1"/>
</dbReference>
<gene>
    <name evidence="1" type="ORF">GFH48_12780</name>
</gene>
<keyword evidence="2" id="KW-1185">Reference proteome</keyword>
<protein>
    <submittedName>
        <fullName evidence="1">Uncharacterized protein</fullName>
    </submittedName>
</protein>
<evidence type="ECO:0000313" key="1">
    <source>
        <dbReference type="EMBL" id="QFZ74004.1"/>
    </source>
</evidence>
<dbReference type="AlphaFoldDB" id="A0A5Q0LAY7"/>
<dbReference type="EMBL" id="CP045643">
    <property type="protein sequence ID" value="QFZ74004.1"/>
    <property type="molecule type" value="Genomic_DNA"/>
</dbReference>
<name>A0A5Q0LAY7_9ACTN</name>
<reference evidence="1 2" key="1">
    <citation type="submission" date="2019-10" db="EMBL/GenBank/DDBJ databases">
        <title>A novel species.</title>
        <authorList>
            <person name="Gao J."/>
        </authorList>
    </citation>
    <scope>NUCLEOTIDE SEQUENCE [LARGE SCALE GENOMIC DNA]</scope>
    <source>
        <strain evidence="1 2">QMT-28</strain>
    </source>
</reference>
<sequence length="104" mass="11290">MSPRQAGPTPYRRVPLETKAAQGLAVLELVTAGASIRTAAEQTGLSTTTAWRRAHWVRDWSLPGLYGLTPRRLPPQRGTALCPRGRPYIEELDGPGGPLYRGGI</sequence>
<organism evidence="1 2">
    <name type="scientific">Streptomyces fagopyri</name>
    <dbReference type="NCBI Taxonomy" id="2662397"/>
    <lineage>
        <taxon>Bacteria</taxon>
        <taxon>Bacillati</taxon>
        <taxon>Actinomycetota</taxon>
        <taxon>Actinomycetes</taxon>
        <taxon>Kitasatosporales</taxon>
        <taxon>Streptomycetaceae</taxon>
        <taxon>Streptomyces</taxon>
    </lineage>
</organism>
<accession>A0A5Q0LAY7</accession>